<protein>
    <recommendedName>
        <fullName evidence="4">Ig-like domain-containing protein</fullName>
    </recommendedName>
</protein>
<dbReference type="AlphaFoldDB" id="A0A3N4HAJ8"/>
<keyword evidence="1" id="KW-0732">Signal</keyword>
<organism evidence="2 3">
    <name type="scientific">Ascobolus immersus RN42</name>
    <dbReference type="NCBI Taxonomy" id="1160509"/>
    <lineage>
        <taxon>Eukaryota</taxon>
        <taxon>Fungi</taxon>
        <taxon>Dikarya</taxon>
        <taxon>Ascomycota</taxon>
        <taxon>Pezizomycotina</taxon>
        <taxon>Pezizomycetes</taxon>
        <taxon>Pezizales</taxon>
        <taxon>Ascobolaceae</taxon>
        <taxon>Ascobolus</taxon>
    </lineage>
</organism>
<name>A0A3N4HAJ8_ASCIM</name>
<proteinExistence type="predicted"/>
<keyword evidence="3" id="KW-1185">Reference proteome</keyword>
<evidence type="ECO:0000256" key="1">
    <source>
        <dbReference type="SAM" id="SignalP"/>
    </source>
</evidence>
<gene>
    <name evidence="2" type="ORF">BJ508DRAFT_335916</name>
</gene>
<reference evidence="2 3" key="1">
    <citation type="journal article" date="2018" name="Nat. Ecol. Evol.">
        <title>Pezizomycetes genomes reveal the molecular basis of ectomycorrhizal truffle lifestyle.</title>
        <authorList>
            <person name="Murat C."/>
            <person name="Payen T."/>
            <person name="Noel B."/>
            <person name="Kuo A."/>
            <person name="Morin E."/>
            <person name="Chen J."/>
            <person name="Kohler A."/>
            <person name="Krizsan K."/>
            <person name="Balestrini R."/>
            <person name="Da Silva C."/>
            <person name="Montanini B."/>
            <person name="Hainaut M."/>
            <person name="Levati E."/>
            <person name="Barry K.W."/>
            <person name="Belfiori B."/>
            <person name="Cichocki N."/>
            <person name="Clum A."/>
            <person name="Dockter R.B."/>
            <person name="Fauchery L."/>
            <person name="Guy J."/>
            <person name="Iotti M."/>
            <person name="Le Tacon F."/>
            <person name="Lindquist E.A."/>
            <person name="Lipzen A."/>
            <person name="Malagnac F."/>
            <person name="Mello A."/>
            <person name="Molinier V."/>
            <person name="Miyauchi S."/>
            <person name="Poulain J."/>
            <person name="Riccioni C."/>
            <person name="Rubini A."/>
            <person name="Sitrit Y."/>
            <person name="Splivallo R."/>
            <person name="Traeger S."/>
            <person name="Wang M."/>
            <person name="Zifcakova L."/>
            <person name="Wipf D."/>
            <person name="Zambonelli A."/>
            <person name="Paolocci F."/>
            <person name="Nowrousian M."/>
            <person name="Ottonello S."/>
            <person name="Baldrian P."/>
            <person name="Spatafora J.W."/>
            <person name="Henrissat B."/>
            <person name="Nagy L.G."/>
            <person name="Aury J.M."/>
            <person name="Wincker P."/>
            <person name="Grigoriev I.V."/>
            <person name="Bonfante P."/>
            <person name="Martin F.M."/>
        </authorList>
    </citation>
    <scope>NUCLEOTIDE SEQUENCE [LARGE SCALE GENOMIC DNA]</scope>
    <source>
        <strain evidence="2 3">RN42</strain>
    </source>
</reference>
<feature type="chain" id="PRO_5018314855" description="Ig-like domain-containing protein" evidence="1">
    <location>
        <begin position="23"/>
        <end position="149"/>
    </location>
</feature>
<evidence type="ECO:0000313" key="2">
    <source>
        <dbReference type="EMBL" id="RPA71562.1"/>
    </source>
</evidence>
<evidence type="ECO:0000313" key="3">
    <source>
        <dbReference type="Proteomes" id="UP000275078"/>
    </source>
</evidence>
<dbReference type="Proteomes" id="UP000275078">
    <property type="component" value="Unassembled WGS sequence"/>
</dbReference>
<dbReference type="EMBL" id="ML119918">
    <property type="protein sequence ID" value="RPA71562.1"/>
    <property type="molecule type" value="Genomic_DNA"/>
</dbReference>
<feature type="signal peptide" evidence="1">
    <location>
        <begin position="1"/>
        <end position="22"/>
    </location>
</feature>
<accession>A0A3N4HAJ8</accession>
<evidence type="ECO:0008006" key="4">
    <source>
        <dbReference type="Google" id="ProtNLM"/>
    </source>
</evidence>
<sequence length="149" mass="15591">MQFNSLLALVAVTVFGASTAMAQTPAPPGCNPTYPGWGDYGLTLAWSATPNVCENTGRFLTDGFIDEAPGAKGNLLGAQIVNRPGDNTPVSCRFTFARETNGKCSPGPKSRSQCVTSGAGFVEFATIERFPGACIYCVRGDACGWAPTQ</sequence>